<proteinExistence type="predicted"/>
<evidence type="ECO:0000256" key="1">
    <source>
        <dbReference type="SAM" id="Phobius"/>
    </source>
</evidence>
<dbReference type="Proteomes" id="UP001303532">
    <property type="component" value="Chromosome"/>
</dbReference>
<keyword evidence="1" id="KW-0472">Membrane</keyword>
<protein>
    <recommendedName>
        <fullName evidence="4">TM2 domain-containing protein</fullName>
    </recommendedName>
</protein>
<gene>
    <name evidence="2" type="ORF">PGH26_06755</name>
</gene>
<reference evidence="2 3" key="1">
    <citation type="submission" date="2023-01" db="EMBL/GenBank/DDBJ databases">
        <title>Sporosarcina sp. nov., isolated from Korean tranditional fermented seafood 'Jeotgal'.</title>
        <authorList>
            <person name="Yang A.-I."/>
        </authorList>
    </citation>
    <scope>NUCLEOTIDE SEQUENCE [LARGE SCALE GENOMIC DNA]</scope>
    <source>
        <strain evidence="2 3">B2O-1</strain>
    </source>
</reference>
<dbReference type="RefSeq" id="WP_323693228.1">
    <property type="nucleotide sequence ID" value="NZ_CP116341.1"/>
</dbReference>
<dbReference type="EMBL" id="CP116341">
    <property type="protein sequence ID" value="WOV85630.1"/>
    <property type="molecule type" value="Genomic_DNA"/>
</dbReference>
<evidence type="ECO:0000313" key="2">
    <source>
        <dbReference type="EMBL" id="WOV85630.1"/>
    </source>
</evidence>
<keyword evidence="1" id="KW-1133">Transmembrane helix</keyword>
<organism evidence="2 3">
    <name type="scientific">Sporosarcina jeotgali</name>
    <dbReference type="NCBI Taxonomy" id="3020056"/>
    <lineage>
        <taxon>Bacteria</taxon>
        <taxon>Bacillati</taxon>
        <taxon>Bacillota</taxon>
        <taxon>Bacilli</taxon>
        <taxon>Bacillales</taxon>
        <taxon>Caryophanaceae</taxon>
        <taxon>Sporosarcina</taxon>
    </lineage>
</organism>
<keyword evidence="1" id="KW-0812">Transmembrane</keyword>
<evidence type="ECO:0008006" key="4">
    <source>
        <dbReference type="Google" id="ProtNLM"/>
    </source>
</evidence>
<keyword evidence="3" id="KW-1185">Reference proteome</keyword>
<evidence type="ECO:0000313" key="3">
    <source>
        <dbReference type="Proteomes" id="UP001303532"/>
    </source>
</evidence>
<name>A0ABZ0KZ16_9BACL</name>
<feature type="transmembrane region" description="Helical" evidence="1">
    <location>
        <begin position="29"/>
        <end position="59"/>
    </location>
</feature>
<sequence>MMKSPGLAAVLSFFWTGVGQIYNGQILKGLILIGVQIINSLLMFVLIGFITYPIVWIWGMYDAYKTAERHNMRQAI</sequence>
<accession>A0ABZ0KZ16</accession>